<dbReference type="PANTHER" id="PTHR36435">
    <property type="entry name" value="SLR1288 PROTEIN"/>
    <property type="match status" value="1"/>
</dbReference>
<name>A0AB33R3R7_STREQ</name>
<feature type="transmembrane region" description="Helical" evidence="2">
    <location>
        <begin position="65"/>
        <end position="84"/>
    </location>
</feature>
<evidence type="ECO:0000313" key="4">
    <source>
        <dbReference type="EMBL" id="CCI62050.1"/>
    </source>
</evidence>
<dbReference type="GO" id="GO:0080120">
    <property type="term" value="P:CAAX-box protein maturation"/>
    <property type="evidence" value="ECO:0007669"/>
    <property type="project" value="UniProtKB-ARBA"/>
</dbReference>
<dbReference type="EMBL" id="HE858529">
    <property type="protein sequence ID" value="CCI62050.1"/>
    <property type="molecule type" value="Genomic_DNA"/>
</dbReference>
<organism evidence="4 5">
    <name type="scientific">Streptococcus dysgalactiae subsp. equisimilis AC-2713</name>
    <dbReference type="NCBI Taxonomy" id="759913"/>
    <lineage>
        <taxon>Bacteria</taxon>
        <taxon>Bacillati</taxon>
        <taxon>Bacillota</taxon>
        <taxon>Bacilli</taxon>
        <taxon>Lactobacillales</taxon>
        <taxon>Streptococcaceae</taxon>
        <taxon>Streptococcus</taxon>
    </lineage>
</organism>
<sequence length="117" mass="13706">MITDMNQVNHYFRVVLLLTICLFAPIYEEITFRLFVMRTFGNSLSGLLVVILSSILFSWSHLHGLSIIDFVVYFGIGLIFASLYHYTKSIYYSIGVHIVWNSLPYIFYFLVFLLDLF</sequence>
<evidence type="ECO:0000256" key="2">
    <source>
        <dbReference type="SAM" id="Phobius"/>
    </source>
</evidence>
<dbReference type="PANTHER" id="PTHR36435:SF1">
    <property type="entry name" value="CAAX AMINO TERMINAL PROTEASE FAMILY PROTEIN"/>
    <property type="match status" value="1"/>
</dbReference>
<dbReference type="GO" id="GO:0006508">
    <property type="term" value="P:proteolysis"/>
    <property type="evidence" value="ECO:0007669"/>
    <property type="project" value="UniProtKB-KW"/>
</dbReference>
<dbReference type="GO" id="GO:0004175">
    <property type="term" value="F:endopeptidase activity"/>
    <property type="evidence" value="ECO:0007669"/>
    <property type="project" value="UniProtKB-ARBA"/>
</dbReference>
<proteinExistence type="inferred from homology"/>
<accession>A0AB33R3R7</accession>
<feature type="transmembrane region" description="Helical" evidence="2">
    <location>
        <begin position="12"/>
        <end position="28"/>
    </location>
</feature>
<keyword evidence="4" id="KW-0378">Hydrolase</keyword>
<feature type="transmembrane region" description="Helical" evidence="2">
    <location>
        <begin position="40"/>
        <end position="59"/>
    </location>
</feature>
<keyword evidence="2" id="KW-0472">Membrane</keyword>
<dbReference type="InterPro" id="IPR003675">
    <property type="entry name" value="Rce1/LyrA-like_dom"/>
</dbReference>
<dbReference type="Proteomes" id="UP000009215">
    <property type="component" value="Chromosome"/>
</dbReference>
<gene>
    <name evidence="4" type="ORF">SDSE_0552</name>
</gene>
<evidence type="ECO:0000256" key="1">
    <source>
        <dbReference type="ARBA" id="ARBA00009067"/>
    </source>
</evidence>
<feature type="transmembrane region" description="Helical" evidence="2">
    <location>
        <begin position="91"/>
        <end position="114"/>
    </location>
</feature>
<dbReference type="KEGG" id="sdc:SDSE_0552"/>
<keyword evidence="2" id="KW-1133">Transmembrane helix</keyword>
<dbReference type="InterPro" id="IPR052710">
    <property type="entry name" value="CAAX_protease"/>
</dbReference>
<protein>
    <submittedName>
        <fullName evidence="4">CAAX amino terminal protease family protein</fullName>
    </submittedName>
</protein>
<keyword evidence="2" id="KW-0812">Transmembrane</keyword>
<evidence type="ECO:0000313" key="5">
    <source>
        <dbReference type="Proteomes" id="UP000009215"/>
    </source>
</evidence>
<keyword evidence="4" id="KW-0645">Protease</keyword>
<dbReference type="AlphaFoldDB" id="A0AB33R3R7"/>
<dbReference type="Pfam" id="PF02517">
    <property type="entry name" value="Rce1-like"/>
    <property type="match status" value="1"/>
</dbReference>
<comment type="similarity">
    <text evidence="1">Belongs to the UPF0177 family.</text>
</comment>
<feature type="domain" description="CAAX prenyl protease 2/Lysostaphin resistance protein A-like" evidence="3">
    <location>
        <begin position="14"/>
        <end position="102"/>
    </location>
</feature>
<reference evidence="4 5" key="1">
    <citation type="submission" date="2012-05" db="EMBL/GenBank/DDBJ databases">
        <title>Complete genome sequence of a Streptococcus dysgalactiae subsp. equisimilis strain possessing Lancefield's group A antigen.</title>
        <authorList>
            <person name="Luetticken R."/>
            <person name="Bruellhoff K."/>
            <person name="Van der Linden M."/>
            <person name="Peltroche-Llacsahuanga H."/>
            <person name="Blom J."/>
            <person name="Weber-Lehmann J."/>
            <person name="Ferretti J.J."/>
            <person name="McShan W.M."/>
        </authorList>
    </citation>
    <scope>NUCLEOTIDE SEQUENCE [LARGE SCALE GENOMIC DNA]</scope>
    <source>
        <strain evidence="4 5">AC-2713</strain>
    </source>
</reference>
<evidence type="ECO:0000259" key="3">
    <source>
        <dbReference type="Pfam" id="PF02517"/>
    </source>
</evidence>